<comment type="subunit">
    <text evidence="2">Homotetramer.</text>
</comment>
<evidence type="ECO:0000256" key="2">
    <source>
        <dbReference type="HAMAP-Rule" id="MF_00984"/>
    </source>
</evidence>
<dbReference type="GO" id="GO:0003697">
    <property type="term" value="F:single-stranded DNA binding"/>
    <property type="evidence" value="ECO:0007669"/>
    <property type="project" value="UniProtKB-UniRule"/>
</dbReference>
<dbReference type="AlphaFoldDB" id="A0A4R0P5T7"/>
<dbReference type="Gene3D" id="2.40.50.140">
    <property type="entry name" value="Nucleic acid-binding proteins"/>
    <property type="match status" value="1"/>
</dbReference>
<dbReference type="CDD" id="cd04496">
    <property type="entry name" value="SSB_OBF"/>
    <property type="match status" value="1"/>
</dbReference>
<evidence type="ECO:0000256" key="1">
    <source>
        <dbReference type="ARBA" id="ARBA00023125"/>
    </source>
</evidence>
<comment type="caution">
    <text evidence="2">Lacks conserved residue(s) required for the propagation of feature annotation.</text>
</comment>
<dbReference type="RefSeq" id="WP_131557275.1">
    <property type="nucleotide sequence ID" value="NZ_SJSN01000004.1"/>
</dbReference>
<dbReference type="PIRSF" id="PIRSF002070">
    <property type="entry name" value="SSB"/>
    <property type="match status" value="1"/>
</dbReference>
<dbReference type="GO" id="GO:0009295">
    <property type="term" value="C:nucleoid"/>
    <property type="evidence" value="ECO:0007669"/>
    <property type="project" value="TreeGrafter"/>
</dbReference>
<gene>
    <name evidence="4" type="primary">ssb</name>
    <name evidence="4" type="ORF">EZ449_07160</name>
</gene>
<dbReference type="HAMAP" id="MF_00984">
    <property type="entry name" value="SSB"/>
    <property type="match status" value="1"/>
</dbReference>
<dbReference type="PANTHER" id="PTHR10302">
    <property type="entry name" value="SINGLE-STRANDED DNA-BINDING PROTEIN"/>
    <property type="match status" value="1"/>
</dbReference>
<proteinExistence type="inferred from homology"/>
<dbReference type="InterPro" id="IPR000424">
    <property type="entry name" value="Primosome_PriB/ssb"/>
</dbReference>
<dbReference type="PANTHER" id="PTHR10302:SF0">
    <property type="entry name" value="SINGLE-STRANDED DNA-BINDING PROTEIN, MITOCHONDRIAL"/>
    <property type="match status" value="1"/>
</dbReference>
<evidence type="ECO:0000313" key="5">
    <source>
        <dbReference type="Proteomes" id="UP000291485"/>
    </source>
</evidence>
<dbReference type="NCBIfam" id="TIGR00621">
    <property type="entry name" value="ssb"/>
    <property type="match status" value="1"/>
</dbReference>
<reference evidence="4 5" key="1">
    <citation type="submission" date="2019-02" db="EMBL/GenBank/DDBJ databases">
        <title>Pedobacter sp. RP-3-11 sp. nov., isolated from Arctic soil.</title>
        <authorList>
            <person name="Dahal R.H."/>
        </authorList>
    </citation>
    <scope>NUCLEOTIDE SEQUENCE [LARGE SCALE GENOMIC DNA]</scope>
    <source>
        <strain evidence="4 5">RP-3-11</strain>
    </source>
</reference>
<name>A0A4R0P5T7_9SPHI</name>
<evidence type="ECO:0000256" key="3">
    <source>
        <dbReference type="PIRNR" id="PIRNR002070"/>
    </source>
</evidence>
<dbReference type="GO" id="GO:0006260">
    <property type="term" value="P:DNA replication"/>
    <property type="evidence" value="ECO:0007669"/>
    <property type="project" value="InterPro"/>
</dbReference>
<accession>A0A4R0P5T7</accession>
<dbReference type="PROSITE" id="PS50935">
    <property type="entry name" value="SSB"/>
    <property type="match status" value="1"/>
</dbReference>
<keyword evidence="1 2" id="KW-0238">DNA-binding</keyword>
<dbReference type="OrthoDB" id="9809878at2"/>
<dbReference type="Pfam" id="PF00436">
    <property type="entry name" value="SSB"/>
    <property type="match status" value="1"/>
</dbReference>
<sequence>MESVINKVVLSGFAGADAELRILSGNQKLARVNLAVNESYKNASGEEVKKTQWFTLTFWNAKADLAAAQIKKGTRFTIEGRLQTGSYEAKDGTKRFTTDIVVSELAIKEIELAN</sequence>
<dbReference type="InterPro" id="IPR011344">
    <property type="entry name" value="ssDNA-bd"/>
</dbReference>
<dbReference type="EMBL" id="SJSN01000004">
    <property type="protein sequence ID" value="TCD11261.1"/>
    <property type="molecule type" value="Genomic_DNA"/>
</dbReference>
<dbReference type="InterPro" id="IPR012340">
    <property type="entry name" value="NA-bd_OB-fold"/>
</dbReference>
<protein>
    <recommendedName>
        <fullName evidence="2 3">Single-stranded DNA-binding protein</fullName>
        <shortName evidence="2">SSB</shortName>
    </recommendedName>
</protein>
<organism evidence="4 5">
    <name type="scientific">Pedobacter frigidisoli</name>
    <dbReference type="NCBI Taxonomy" id="2530455"/>
    <lineage>
        <taxon>Bacteria</taxon>
        <taxon>Pseudomonadati</taxon>
        <taxon>Bacteroidota</taxon>
        <taxon>Sphingobacteriia</taxon>
        <taxon>Sphingobacteriales</taxon>
        <taxon>Sphingobacteriaceae</taxon>
        <taxon>Pedobacter</taxon>
    </lineage>
</organism>
<comment type="caution">
    <text evidence="4">The sequence shown here is derived from an EMBL/GenBank/DDBJ whole genome shotgun (WGS) entry which is preliminary data.</text>
</comment>
<dbReference type="Proteomes" id="UP000291485">
    <property type="component" value="Unassembled WGS sequence"/>
</dbReference>
<keyword evidence="5" id="KW-1185">Reference proteome</keyword>
<evidence type="ECO:0000313" key="4">
    <source>
        <dbReference type="EMBL" id="TCD11261.1"/>
    </source>
</evidence>
<dbReference type="SUPFAM" id="SSF50249">
    <property type="entry name" value="Nucleic acid-binding proteins"/>
    <property type="match status" value="1"/>
</dbReference>